<accession>A0A645DM00</accession>
<protein>
    <submittedName>
        <fullName evidence="1">Uncharacterized protein</fullName>
    </submittedName>
</protein>
<proteinExistence type="predicted"/>
<evidence type="ECO:0000313" key="1">
    <source>
        <dbReference type="EMBL" id="MPM90307.1"/>
    </source>
</evidence>
<reference evidence="1" key="1">
    <citation type="submission" date="2019-08" db="EMBL/GenBank/DDBJ databases">
        <authorList>
            <person name="Kucharzyk K."/>
            <person name="Murdoch R.W."/>
            <person name="Higgins S."/>
            <person name="Loffler F."/>
        </authorList>
    </citation>
    <scope>NUCLEOTIDE SEQUENCE</scope>
</reference>
<organism evidence="1">
    <name type="scientific">bioreactor metagenome</name>
    <dbReference type="NCBI Taxonomy" id="1076179"/>
    <lineage>
        <taxon>unclassified sequences</taxon>
        <taxon>metagenomes</taxon>
        <taxon>ecological metagenomes</taxon>
    </lineage>
</organism>
<sequence length="180" mass="20061">MVVGAGNQHRIVRCRLIKVIAGRMPVFRHTAVVISPTLNPLARGGRRCLLGNRRLERRYGRGLLGCAVDGAQVIAKVNQVAVSFNEAGRHGLSAEVDDFGVRSRHFSDFGIAADADNLIPQYRHSACLRLVRVHRDDVSVFINSIRKKHRVPLPNLFFVLSIPQREEPFNGCARSLSDIF</sequence>
<comment type="caution">
    <text evidence="1">The sequence shown here is derived from an EMBL/GenBank/DDBJ whole genome shotgun (WGS) entry which is preliminary data.</text>
</comment>
<dbReference type="AlphaFoldDB" id="A0A645DM00"/>
<dbReference type="EMBL" id="VSSQ01037583">
    <property type="protein sequence ID" value="MPM90307.1"/>
    <property type="molecule type" value="Genomic_DNA"/>
</dbReference>
<name>A0A645DM00_9ZZZZ</name>
<gene>
    <name evidence="1" type="ORF">SDC9_137428</name>
</gene>